<dbReference type="RefSeq" id="WP_249294529.1">
    <property type="nucleotide sequence ID" value="NZ_JACRSV010000001.1"/>
</dbReference>
<dbReference type="EMBL" id="JACRSV010000001">
    <property type="protein sequence ID" value="MBC8559639.1"/>
    <property type="molecule type" value="Genomic_DNA"/>
</dbReference>
<reference evidence="1" key="1">
    <citation type="submission" date="2020-08" db="EMBL/GenBank/DDBJ databases">
        <title>Genome public.</title>
        <authorList>
            <person name="Liu C."/>
            <person name="Sun Q."/>
        </authorList>
    </citation>
    <scope>NUCLEOTIDE SEQUENCE</scope>
    <source>
        <strain evidence="1">NSJ-33</strain>
    </source>
</reference>
<name>A0A926E115_9FIRM</name>
<comment type="caution">
    <text evidence="1">The sequence shown here is derived from an EMBL/GenBank/DDBJ whole genome shotgun (WGS) entry which is preliminary data.</text>
</comment>
<proteinExistence type="predicted"/>
<keyword evidence="2" id="KW-1185">Reference proteome</keyword>
<protein>
    <submittedName>
        <fullName evidence="1">Uncharacterized protein</fullName>
    </submittedName>
</protein>
<gene>
    <name evidence="1" type="ORF">H8710_06070</name>
</gene>
<sequence length="94" mass="11055">MIIRQLKHTQYEDFCHSLSKRACAQPLNAFYTVTMHVDDWEYAVRLQPERHNKIAVLQALQIDRRDDSPNFGLITDGKLLSAFLDLLLWQGIRR</sequence>
<organism evidence="1 2">
    <name type="scientific">Fumia xinanensis</name>
    <dbReference type="NCBI Taxonomy" id="2763659"/>
    <lineage>
        <taxon>Bacteria</taxon>
        <taxon>Bacillati</taxon>
        <taxon>Bacillota</taxon>
        <taxon>Clostridia</taxon>
        <taxon>Eubacteriales</taxon>
        <taxon>Oscillospiraceae</taxon>
        <taxon>Fumia</taxon>
    </lineage>
</organism>
<accession>A0A926E115</accession>
<dbReference type="AlphaFoldDB" id="A0A926E115"/>
<dbReference type="Proteomes" id="UP000610760">
    <property type="component" value="Unassembled WGS sequence"/>
</dbReference>
<evidence type="ECO:0000313" key="1">
    <source>
        <dbReference type="EMBL" id="MBC8559639.1"/>
    </source>
</evidence>
<evidence type="ECO:0000313" key="2">
    <source>
        <dbReference type="Proteomes" id="UP000610760"/>
    </source>
</evidence>